<comment type="pathway">
    <text evidence="1">Cofactor biosynthesis; FAD biosynthesis; FAD from FMN: step 1/1.</text>
</comment>
<dbReference type="SUPFAM" id="SSF52402">
    <property type="entry name" value="Adenine nucleotide alpha hydrolases-like"/>
    <property type="match status" value="1"/>
</dbReference>
<keyword evidence="15" id="KW-1185">Reference proteome</keyword>
<keyword evidence="8" id="KW-0274">FAD</keyword>
<keyword evidence="9" id="KW-0067">ATP-binding</keyword>
<dbReference type="Pfam" id="PF01507">
    <property type="entry name" value="PAPS_reduct"/>
    <property type="match status" value="1"/>
</dbReference>
<name>A0A1Y2FEK2_9BASI</name>
<comment type="caution">
    <text evidence="14">The sequence shown here is derived from an EMBL/GenBank/DDBJ whole genome shotgun (WGS) entry which is preliminary data.</text>
</comment>
<dbReference type="InParanoid" id="A0A1Y2FEK2"/>
<protein>
    <recommendedName>
        <fullName evidence="2">FAD synthase</fullName>
        <ecNumber evidence="2">2.7.7.2</ecNumber>
    </recommendedName>
    <alternativeName>
        <fullName evidence="10">FAD pyrophosphorylase</fullName>
    </alternativeName>
    <alternativeName>
        <fullName evidence="11">FMN adenylyltransferase</fullName>
    </alternativeName>
</protein>
<reference evidence="14 15" key="1">
    <citation type="submission" date="2016-07" db="EMBL/GenBank/DDBJ databases">
        <title>Pervasive Adenine N6-methylation of Active Genes in Fungi.</title>
        <authorList>
            <consortium name="DOE Joint Genome Institute"/>
            <person name="Mondo S.J."/>
            <person name="Dannebaum R.O."/>
            <person name="Kuo R.C."/>
            <person name="Labutti K."/>
            <person name="Haridas S."/>
            <person name="Kuo A."/>
            <person name="Salamov A."/>
            <person name="Ahrendt S.R."/>
            <person name="Lipzen A."/>
            <person name="Sullivan W."/>
            <person name="Andreopoulos W.B."/>
            <person name="Clum A."/>
            <person name="Lindquist E."/>
            <person name="Daum C."/>
            <person name="Ramamoorthy G.K."/>
            <person name="Gryganskyi A."/>
            <person name="Culley D."/>
            <person name="Magnuson J.K."/>
            <person name="James T.Y."/>
            <person name="O'Malley M.A."/>
            <person name="Stajich J.E."/>
            <person name="Spatafora J.W."/>
            <person name="Visel A."/>
            <person name="Grigoriev I.V."/>
        </authorList>
    </citation>
    <scope>NUCLEOTIDE SEQUENCE [LARGE SCALE GENOMIC DNA]</scope>
    <source>
        <strain evidence="14 15">62-1032</strain>
    </source>
</reference>
<keyword evidence="5" id="KW-0808">Transferase</keyword>
<sequence length="289" mass="31900">MTGHLHQEPSHRGHFSLADAAAVYKLAEEPTPLGEKVKDALSIIDKAIADFGLDQVALSFNGGKDCTVLVHLMAASAYRHLAPSLSSTSASSPPPPQLNSIYIRCPSPFPQVEAFVTVCAARYHLELEAVEGTMKDALQVYLDKRKKEERIVKAVLVGTRRGDPHGANLTPFVPTDAGWPAFMRVHPILDWTYDEIWDFLRHTNLSLGDGTIEWCELYDYGYTSLGSTHNTFPNPLLRATDDPSVLGGWRPAWELQDPSQERAGREVKVNDVLTKSGKEPAVWNGEAQN</sequence>
<evidence type="ECO:0000256" key="4">
    <source>
        <dbReference type="ARBA" id="ARBA00022643"/>
    </source>
</evidence>
<evidence type="ECO:0000256" key="7">
    <source>
        <dbReference type="ARBA" id="ARBA00022741"/>
    </source>
</evidence>
<evidence type="ECO:0000256" key="9">
    <source>
        <dbReference type="ARBA" id="ARBA00022840"/>
    </source>
</evidence>
<evidence type="ECO:0000313" key="14">
    <source>
        <dbReference type="EMBL" id="ORY82353.1"/>
    </source>
</evidence>
<dbReference type="FunCoup" id="A0A1Y2FEK2">
    <property type="interactions" value="125"/>
</dbReference>
<evidence type="ECO:0000259" key="13">
    <source>
        <dbReference type="Pfam" id="PF01507"/>
    </source>
</evidence>
<evidence type="ECO:0000256" key="1">
    <source>
        <dbReference type="ARBA" id="ARBA00004726"/>
    </source>
</evidence>
<evidence type="ECO:0000256" key="2">
    <source>
        <dbReference type="ARBA" id="ARBA00012393"/>
    </source>
</evidence>
<evidence type="ECO:0000256" key="12">
    <source>
        <dbReference type="ARBA" id="ARBA00049494"/>
    </source>
</evidence>
<evidence type="ECO:0000256" key="5">
    <source>
        <dbReference type="ARBA" id="ARBA00022679"/>
    </source>
</evidence>
<gene>
    <name evidence="14" type="ORF">BCR35DRAFT_303752</name>
</gene>
<dbReference type="AlphaFoldDB" id="A0A1Y2FEK2"/>
<organism evidence="14 15">
    <name type="scientific">Leucosporidium creatinivorum</name>
    <dbReference type="NCBI Taxonomy" id="106004"/>
    <lineage>
        <taxon>Eukaryota</taxon>
        <taxon>Fungi</taxon>
        <taxon>Dikarya</taxon>
        <taxon>Basidiomycota</taxon>
        <taxon>Pucciniomycotina</taxon>
        <taxon>Microbotryomycetes</taxon>
        <taxon>Leucosporidiales</taxon>
        <taxon>Leucosporidium</taxon>
    </lineage>
</organism>
<dbReference type="Gene3D" id="3.40.50.620">
    <property type="entry name" value="HUPs"/>
    <property type="match status" value="1"/>
</dbReference>
<evidence type="ECO:0000256" key="11">
    <source>
        <dbReference type="ARBA" id="ARBA00031871"/>
    </source>
</evidence>
<dbReference type="OrthoDB" id="270728at2759"/>
<dbReference type="STRING" id="106004.A0A1Y2FEK2"/>
<dbReference type="GO" id="GO:0005524">
    <property type="term" value="F:ATP binding"/>
    <property type="evidence" value="ECO:0007669"/>
    <property type="project" value="UniProtKB-KW"/>
</dbReference>
<dbReference type="PANTHER" id="PTHR23293">
    <property type="entry name" value="FAD SYNTHETASE-RELATED FMN ADENYLYLTRANSFERASE"/>
    <property type="match status" value="1"/>
</dbReference>
<dbReference type="InterPro" id="IPR002500">
    <property type="entry name" value="PAPS_reduct_dom"/>
</dbReference>
<dbReference type="CDD" id="cd23948">
    <property type="entry name" value="FAD_synthase"/>
    <property type="match status" value="1"/>
</dbReference>
<feature type="domain" description="Phosphoadenosine phosphosulphate reductase" evidence="13">
    <location>
        <begin position="56"/>
        <end position="232"/>
    </location>
</feature>
<keyword evidence="4" id="KW-0288">FMN</keyword>
<dbReference type="PANTHER" id="PTHR23293:SF9">
    <property type="entry name" value="FAD SYNTHASE"/>
    <property type="match status" value="1"/>
</dbReference>
<evidence type="ECO:0000313" key="15">
    <source>
        <dbReference type="Proteomes" id="UP000193467"/>
    </source>
</evidence>
<dbReference type="EC" id="2.7.7.2" evidence="2"/>
<proteinExistence type="predicted"/>
<evidence type="ECO:0000256" key="8">
    <source>
        <dbReference type="ARBA" id="ARBA00022827"/>
    </source>
</evidence>
<dbReference type="GO" id="GO:0006747">
    <property type="term" value="P:FAD biosynthetic process"/>
    <property type="evidence" value="ECO:0007669"/>
    <property type="project" value="TreeGrafter"/>
</dbReference>
<keyword evidence="3" id="KW-0285">Flavoprotein</keyword>
<evidence type="ECO:0000256" key="6">
    <source>
        <dbReference type="ARBA" id="ARBA00022695"/>
    </source>
</evidence>
<keyword evidence="6" id="KW-0548">Nucleotidyltransferase</keyword>
<accession>A0A1Y2FEK2</accession>
<comment type="catalytic activity">
    <reaction evidence="12">
        <text>FMN + ATP + H(+) = FAD + diphosphate</text>
        <dbReference type="Rhea" id="RHEA:17237"/>
        <dbReference type="ChEBI" id="CHEBI:15378"/>
        <dbReference type="ChEBI" id="CHEBI:30616"/>
        <dbReference type="ChEBI" id="CHEBI:33019"/>
        <dbReference type="ChEBI" id="CHEBI:57692"/>
        <dbReference type="ChEBI" id="CHEBI:58210"/>
        <dbReference type="EC" id="2.7.7.2"/>
    </reaction>
</comment>
<keyword evidence="7" id="KW-0547">Nucleotide-binding</keyword>
<evidence type="ECO:0000256" key="3">
    <source>
        <dbReference type="ARBA" id="ARBA00022630"/>
    </source>
</evidence>
<dbReference type="InterPro" id="IPR014729">
    <property type="entry name" value="Rossmann-like_a/b/a_fold"/>
</dbReference>
<dbReference type="Proteomes" id="UP000193467">
    <property type="component" value="Unassembled WGS sequence"/>
</dbReference>
<dbReference type="GO" id="GO:0003919">
    <property type="term" value="F:FMN adenylyltransferase activity"/>
    <property type="evidence" value="ECO:0007669"/>
    <property type="project" value="UniProtKB-EC"/>
</dbReference>
<evidence type="ECO:0000256" key="10">
    <source>
        <dbReference type="ARBA" id="ARBA00031145"/>
    </source>
</evidence>
<dbReference type="EMBL" id="MCGR01000021">
    <property type="protein sequence ID" value="ORY82353.1"/>
    <property type="molecule type" value="Genomic_DNA"/>
</dbReference>